<dbReference type="Proteomes" id="UP001157006">
    <property type="component" value="Unassembled WGS sequence"/>
</dbReference>
<name>A0AAV0YG07_VICFA</name>
<evidence type="ECO:0000313" key="1">
    <source>
        <dbReference type="EMBL" id="CAI8584876.1"/>
    </source>
</evidence>
<evidence type="ECO:0008006" key="3">
    <source>
        <dbReference type="Google" id="ProtNLM"/>
    </source>
</evidence>
<evidence type="ECO:0000313" key="2">
    <source>
        <dbReference type="Proteomes" id="UP001157006"/>
    </source>
</evidence>
<comment type="caution">
    <text evidence="1">The sequence shown here is derived from an EMBL/GenBank/DDBJ whole genome shotgun (WGS) entry which is preliminary data.</text>
</comment>
<dbReference type="EMBL" id="CATIWC010002544">
    <property type="protein sequence ID" value="CAI8584876.1"/>
    <property type="molecule type" value="Genomic_DNA"/>
</dbReference>
<gene>
    <name evidence="1" type="ORF">VFH_U097640</name>
</gene>
<protein>
    <recommendedName>
        <fullName evidence="3">Reverse transcriptase</fullName>
    </recommendedName>
</protein>
<reference evidence="1 2" key="1">
    <citation type="submission" date="2023-01" db="EMBL/GenBank/DDBJ databases">
        <authorList>
            <person name="Kreplak J."/>
        </authorList>
    </citation>
    <scope>NUCLEOTIDE SEQUENCE [LARGE SCALE GENOMIC DNA]</scope>
</reference>
<dbReference type="AlphaFoldDB" id="A0AAV0YG07"/>
<organism evidence="1 2">
    <name type="scientific">Vicia faba</name>
    <name type="common">Broad bean</name>
    <name type="synonym">Faba vulgaris</name>
    <dbReference type="NCBI Taxonomy" id="3906"/>
    <lineage>
        <taxon>Eukaryota</taxon>
        <taxon>Viridiplantae</taxon>
        <taxon>Streptophyta</taxon>
        <taxon>Embryophyta</taxon>
        <taxon>Tracheophyta</taxon>
        <taxon>Spermatophyta</taxon>
        <taxon>Magnoliopsida</taxon>
        <taxon>eudicotyledons</taxon>
        <taxon>Gunneridae</taxon>
        <taxon>Pentapetalae</taxon>
        <taxon>rosids</taxon>
        <taxon>fabids</taxon>
        <taxon>Fabales</taxon>
        <taxon>Fabaceae</taxon>
        <taxon>Papilionoideae</taxon>
        <taxon>50 kb inversion clade</taxon>
        <taxon>NPAAA clade</taxon>
        <taxon>Hologalegina</taxon>
        <taxon>IRL clade</taxon>
        <taxon>Fabeae</taxon>
        <taxon>Vicia</taxon>
    </lineage>
</organism>
<accession>A0AAV0YG07</accession>
<keyword evidence="2" id="KW-1185">Reference proteome</keyword>
<proteinExistence type="predicted"/>
<sequence>MGFPNSLVNLIMKCISSVSSKVYSREARKKEIHGIKVARQAAKTSHLFFANDSLLFTQANLHEAENIMEVLLQYQNSSGQVVNMEKSEASFSGNVSDEVKCGIRSRMGVKHVQSDSKYLELPVVFGRSKREVFTMVVERVWKKNQRMEGKVSF</sequence>